<feature type="transmembrane region" description="Helical" evidence="1">
    <location>
        <begin position="544"/>
        <end position="563"/>
    </location>
</feature>
<evidence type="ECO:0000313" key="3">
    <source>
        <dbReference type="EMBL" id="GLS03154.1"/>
    </source>
</evidence>
<dbReference type="Pfam" id="PF13559">
    <property type="entry name" value="DUF4129"/>
    <property type="match status" value="1"/>
</dbReference>
<dbReference type="InterPro" id="IPR002931">
    <property type="entry name" value="Transglutaminase-like"/>
</dbReference>
<dbReference type="PANTHER" id="PTHR42736">
    <property type="entry name" value="PROTEIN-GLUTAMINE GAMMA-GLUTAMYLTRANSFERASE"/>
    <property type="match status" value="1"/>
</dbReference>
<dbReference type="Pfam" id="PF11992">
    <property type="entry name" value="TgpA_N"/>
    <property type="match status" value="1"/>
</dbReference>
<dbReference type="InterPro" id="IPR038765">
    <property type="entry name" value="Papain-like_cys_pep_sf"/>
</dbReference>
<keyword evidence="1" id="KW-0812">Transmembrane</keyword>
<keyword evidence="1" id="KW-0472">Membrane</keyword>
<keyword evidence="4" id="KW-1185">Reference proteome</keyword>
<feature type="transmembrane region" description="Helical" evidence="1">
    <location>
        <begin position="60"/>
        <end position="77"/>
    </location>
</feature>
<evidence type="ECO:0000313" key="4">
    <source>
        <dbReference type="Proteomes" id="UP001156836"/>
    </source>
</evidence>
<feature type="domain" description="Transglutaminase-like" evidence="2">
    <location>
        <begin position="398"/>
        <end position="469"/>
    </location>
</feature>
<evidence type="ECO:0000259" key="2">
    <source>
        <dbReference type="SMART" id="SM00460"/>
    </source>
</evidence>
<dbReference type="EMBL" id="BSOZ01000002">
    <property type="protein sequence ID" value="GLS03154.1"/>
    <property type="molecule type" value="Genomic_DNA"/>
</dbReference>
<dbReference type="SUPFAM" id="SSF54001">
    <property type="entry name" value="Cysteine proteinases"/>
    <property type="match status" value="1"/>
</dbReference>
<dbReference type="InterPro" id="IPR021878">
    <property type="entry name" value="TgpA_N"/>
</dbReference>
<dbReference type="InterPro" id="IPR025403">
    <property type="entry name" value="TgpA-like_C"/>
</dbReference>
<keyword evidence="1" id="KW-1133">Transmembrane helix</keyword>
<dbReference type="Proteomes" id="UP001156836">
    <property type="component" value="Unassembled WGS sequence"/>
</dbReference>
<accession>A0ABQ6BNY2</accession>
<comment type="caution">
    <text evidence="3">The sequence shown here is derived from an EMBL/GenBank/DDBJ whole genome shotgun (WGS) entry which is preliminary data.</text>
</comment>
<dbReference type="PANTHER" id="PTHR42736:SF1">
    <property type="entry name" value="PROTEIN-GLUTAMINE GAMMA-GLUTAMYLTRANSFERASE"/>
    <property type="match status" value="1"/>
</dbReference>
<feature type="transmembrane region" description="Helical" evidence="1">
    <location>
        <begin position="163"/>
        <end position="181"/>
    </location>
</feature>
<sequence>MAEQLVSLPRNKLLALLGTLALLLAPHLAQMPFWLILVTLLPLAWRAYTAWSGRRLPGRAVRLFLAGAMIVLVFLQFRTLVGRDGGVVLLACLVALKLLETTSRRDVRILTLLGYFVAGTLFLVSQSFWMLAYVVFVCVLLTGQLFAWQRDDNRFEPEEYRRALRLMLEGLPVALLLFVLYPRLATPLWSMPADRPQASTGIADTMTPGSFSDLTLDDSVAFRVDFRGRQPERDQLYWRGPVFERFDGYTWLQREFAPALAPKIVPLGRTLDYTITLEPQQRAWLFALDLPTRLPQGARLTSRMQAVYRQPLTTRARFDLQSATDWRIEEDGDRFAVTQALVLPHTGNPRARQLAQGWRTLPPQVRVARALMWLQNNRFFYSLAPPLLEGADQVDQFLFTTKEGFCEHYAGSFSFLMRAAGVPARVVGGYLGGEYNAAGDYWIVRQADAHAWVEVWLEGRGWQRVDPTAVVSPLRVSSGLARSVRDSDRLPMLLRENAAWLANLRLKWDNVVYVWDRWVIGYDTQRQMQLLKQLGVDSLDSATYLAWLVGGFAAVLALYTLAARRGPRADRPRDPAARQWRGFLRRLAQRGLSPHPGEGPRDFALRAAAALPAQAELIRRICNHYLAARYGDDPDAARQLAKTIKTFRL</sequence>
<dbReference type="RefSeq" id="WP_018748232.1">
    <property type="nucleotide sequence ID" value="NZ_BSOZ01000002.1"/>
</dbReference>
<organism evidence="3 4">
    <name type="scientific">Chitiniphilus shinanonensis</name>
    <dbReference type="NCBI Taxonomy" id="553088"/>
    <lineage>
        <taxon>Bacteria</taxon>
        <taxon>Pseudomonadati</taxon>
        <taxon>Pseudomonadota</taxon>
        <taxon>Betaproteobacteria</taxon>
        <taxon>Neisseriales</taxon>
        <taxon>Chitinibacteraceae</taxon>
        <taxon>Chitiniphilus</taxon>
    </lineage>
</organism>
<feature type="transmembrane region" description="Helical" evidence="1">
    <location>
        <begin position="107"/>
        <end position="124"/>
    </location>
</feature>
<gene>
    <name evidence="3" type="ORF">GCM10007860_02970</name>
</gene>
<dbReference type="Pfam" id="PF01841">
    <property type="entry name" value="Transglut_core"/>
    <property type="match status" value="1"/>
</dbReference>
<reference evidence="4" key="1">
    <citation type="journal article" date="2019" name="Int. J. Syst. Evol. Microbiol.">
        <title>The Global Catalogue of Microorganisms (GCM) 10K type strain sequencing project: providing services to taxonomists for standard genome sequencing and annotation.</title>
        <authorList>
            <consortium name="The Broad Institute Genomics Platform"/>
            <consortium name="The Broad Institute Genome Sequencing Center for Infectious Disease"/>
            <person name="Wu L."/>
            <person name="Ma J."/>
        </authorList>
    </citation>
    <scope>NUCLEOTIDE SEQUENCE [LARGE SCALE GENOMIC DNA]</scope>
    <source>
        <strain evidence="4">NBRC 104970</strain>
    </source>
</reference>
<name>A0ABQ6BNY2_9NEIS</name>
<dbReference type="SMART" id="SM00460">
    <property type="entry name" value="TGc"/>
    <property type="match status" value="1"/>
</dbReference>
<proteinExistence type="predicted"/>
<dbReference type="Gene3D" id="3.10.620.30">
    <property type="match status" value="1"/>
</dbReference>
<dbReference type="InterPro" id="IPR052901">
    <property type="entry name" value="Bact_TGase-like"/>
</dbReference>
<evidence type="ECO:0000256" key="1">
    <source>
        <dbReference type="SAM" id="Phobius"/>
    </source>
</evidence>
<protein>
    <recommendedName>
        <fullName evidence="2">Transglutaminase-like domain-containing protein</fullName>
    </recommendedName>
</protein>
<feature type="transmembrane region" description="Helical" evidence="1">
    <location>
        <begin position="130"/>
        <end position="148"/>
    </location>
</feature>